<dbReference type="InterPro" id="IPR037520">
    <property type="entry name" value="Folliculin/SMCR8_longin"/>
</dbReference>
<evidence type="ECO:0000256" key="1">
    <source>
        <dbReference type="SAM" id="MobiDB-lite"/>
    </source>
</evidence>
<dbReference type="PANTHER" id="PTHR31441">
    <property type="entry name" value="FOLLICULIN FAMILY MEMBER"/>
    <property type="match status" value="1"/>
</dbReference>
<accession>A0A8H3IQ99</accession>
<feature type="region of interest" description="Disordered" evidence="1">
    <location>
        <begin position="32"/>
        <end position="53"/>
    </location>
</feature>
<evidence type="ECO:0000313" key="3">
    <source>
        <dbReference type="EMBL" id="CAF9927473.1"/>
    </source>
</evidence>
<comment type="caution">
    <text evidence="3">The sequence shown here is derived from an EMBL/GenBank/DDBJ whole genome shotgun (WGS) entry which is preliminary data.</text>
</comment>
<protein>
    <recommendedName>
        <fullName evidence="2">UDENN FLCN/SMCR8-type domain-containing protein</fullName>
    </recommendedName>
</protein>
<feature type="domain" description="UDENN FLCN/SMCR8-type" evidence="2">
    <location>
        <begin position="81"/>
        <end position="360"/>
    </location>
</feature>
<proteinExistence type="predicted"/>
<dbReference type="PANTHER" id="PTHR31441:SF2">
    <property type="entry name" value="FOLLICULIN"/>
    <property type="match status" value="1"/>
</dbReference>
<evidence type="ECO:0000259" key="2">
    <source>
        <dbReference type="PROSITE" id="PS51834"/>
    </source>
</evidence>
<dbReference type="OrthoDB" id="5599713at2759"/>
<keyword evidence="4" id="KW-1185">Reference proteome</keyword>
<dbReference type="GO" id="GO:0005096">
    <property type="term" value="F:GTPase activator activity"/>
    <property type="evidence" value="ECO:0007669"/>
    <property type="project" value="InterPro"/>
</dbReference>
<dbReference type="AlphaFoldDB" id="A0A8H3IQ99"/>
<reference evidence="3" key="1">
    <citation type="submission" date="2021-03" db="EMBL/GenBank/DDBJ databases">
        <authorList>
            <person name="Tagirdzhanova G."/>
        </authorList>
    </citation>
    <scope>NUCLEOTIDE SEQUENCE</scope>
</reference>
<dbReference type="InterPro" id="IPR021713">
    <property type="entry name" value="Folliculin"/>
</dbReference>
<name>A0A8H3IQ99_9LECA</name>
<dbReference type="PROSITE" id="PS51834">
    <property type="entry name" value="DENN_FLCN_SMCR8"/>
    <property type="match status" value="1"/>
</dbReference>
<feature type="region of interest" description="Disordered" evidence="1">
    <location>
        <begin position="301"/>
        <end position="360"/>
    </location>
</feature>
<dbReference type="GO" id="GO:1904263">
    <property type="term" value="P:positive regulation of TORC1 signaling"/>
    <property type="evidence" value="ECO:0007669"/>
    <property type="project" value="TreeGrafter"/>
</dbReference>
<dbReference type="InterPro" id="IPR037521">
    <property type="entry name" value="FLCN/SMCR8_DENN"/>
</dbReference>
<dbReference type="EMBL" id="CAJPDQ010000027">
    <property type="protein sequence ID" value="CAF9927473.1"/>
    <property type="molecule type" value="Genomic_DNA"/>
</dbReference>
<dbReference type="Pfam" id="PF11704">
    <property type="entry name" value="Folliculin"/>
    <property type="match status" value="1"/>
</dbReference>
<organism evidence="3 4">
    <name type="scientific">Gomphillus americanus</name>
    <dbReference type="NCBI Taxonomy" id="1940652"/>
    <lineage>
        <taxon>Eukaryota</taxon>
        <taxon>Fungi</taxon>
        <taxon>Dikarya</taxon>
        <taxon>Ascomycota</taxon>
        <taxon>Pezizomycotina</taxon>
        <taxon>Lecanoromycetes</taxon>
        <taxon>OSLEUM clade</taxon>
        <taxon>Ostropomycetidae</taxon>
        <taxon>Ostropales</taxon>
        <taxon>Graphidaceae</taxon>
        <taxon>Gomphilloideae</taxon>
        <taxon>Gomphillus</taxon>
    </lineage>
</organism>
<gene>
    <name evidence="3" type="ORF">GOMPHAMPRED_004404</name>
</gene>
<sequence length="360" mass="40547">MSVDELSESYFVPRPGRRFSLAPQLAVTGDGDRCESCSIKSPPQTRKRREDGVSLTKEVTVPFRTKEEIHICTENMDSDDEEVQHTSRCHTHNVEYVSSSSPLEPETFGALRKATVRTLSGEQLPRGQRLGPVCFGDSTEGYTIAYYFRLADFHARGKERYYALIALVGMEQKRAWESCTLIWDMFEHIALRIIGMASEALQKNKPKTMADRTDKENVTLPVSSFLTQRALDPDGVSRRGAESVRANNITELVDNVNFFCELHMMFVQMLQELGKLFGGIRIHPKHDENYFLTGDTTNVSDFPRGKHDGENEEDNFRMSPIPQEASTPKFMTGTIPTFDIPRSPIATTPTPSSKRPSVLG</sequence>
<dbReference type="GO" id="GO:0005829">
    <property type="term" value="C:cytosol"/>
    <property type="evidence" value="ECO:0007669"/>
    <property type="project" value="TreeGrafter"/>
</dbReference>
<feature type="compositionally biased region" description="Polar residues" evidence="1">
    <location>
        <begin position="345"/>
        <end position="360"/>
    </location>
</feature>
<dbReference type="Proteomes" id="UP000664169">
    <property type="component" value="Unassembled WGS sequence"/>
</dbReference>
<evidence type="ECO:0000313" key="4">
    <source>
        <dbReference type="Proteomes" id="UP000664169"/>
    </source>
</evidence>